<dbReference type="VEuPathDB" id="AmoebaDB:ACA1_101370"/>
<dbReference type="PANTHER" id="PTHR21586">
    <property type="entry name" value="TIPA"/>
    <property type="match status" value="1"/>
</dbReference>
<reference evidence="2 3" key="1">
    <citation type="journal article" date="2013" name="Genome Biol.">
        <title>Genome of Acanthamoeba castellanii highlights extensive lateral gene transfer and early evolution of tyrosine kinase signaling.</title>
        <authorList>
            <person name="Clarke M."/>
            <person name="Lohan A.J."/>
            <person name="Liu B."/>
            <person name="Lagkouvardos I."/>
            <person name="Roy S."/>
            <person name="Zafar N."/>
            <person name="Bertelli C."/>
            <person name="Schilde C."/>
            <person name="Kianianmomeni A."/>
            <person name="Burglin T.R."/>
            <person name="Frech C."/>
            <person name="Turcotte B."/>
            <person name="Kopec K.O."/>
            <person name="Synnott J.M."/>
            <person name="Choo C."/>
            <person name="Paponov I."/>
            <person name="Finkler A."/>
            <person name="Soon Heng Tan C."/>
            <person name="Hutchins A.P."/>
            <person name="Weinmeier T."/>
            <person name="Rattei T."/>
            <person name="Chu J.S."/>
            <person name="Gimenez G."/>
            <person name="Irimia M."/>
            <person name="Rigden D.J."/>
            <person name="Fitzpatrick D.A."/>
            <person name="Lorenzo-Morales J."/>
            <person name="Bateman A."/>
            <person name="Chiu C.H."/>
            <person name="Tang P."/>
            <person name="Hegemann P."/>
            <person name="Fromm H."/>
            <person name="Raoult D."/>
            <person name="Greub G."/>
            <person name="Miranda-Saavedra D."/>
            <person name="Chen N."/>
            <person name="Nash P."/>
            <person name="Ginger M.L."/>
            <person name="Horn M."/>
            <person name="Schaap P."/>
            <person name="Caler L."/>
            <person name="Loftus B."/>
        </authorList>
    </citation>
    <scope>NUCLEOTIDE SEQUENCE [LARGE SCALE GENOMIC DNA]</scope>
    <source>
        <strain evidence="2 3">Neff</strain>
    </source>
</reference>
<gene>
    <name evidence="2" type="ORF">ACA1_101370</name>
</gene>
<feature type="compositionally biased region" description="Basic and acidic residues" evidence="1">
    <location>
        <begin position="279"/>
        <end position="300"/>
    </location>
</feature>
<dbReference type="SUPFAM" id="SSF81606">
    <property type="entry name" value="PP2C-like"/>
    <property type="match status" value="1"/>
</dbReference>
<feature type="region of interest" description="Disordered" evidence="1">
    <location>
        <begin position="77"/>
        <end position="218"/>
    </location>
</feature>
<protein>
    <recommendedName>
        <fullName evidence="4">PPM-type phosphatase domain-containing protein</fullName>
    </recommendedName>
</protein>
<accession>L8GIT5</accession>
<dbReference type="GeneID" id="14912575"/>
<evidence type="ECO:0000313" key="3">
    <source>
        <dbReference type="Proteomes" id="UP000011083"/>
    </source>
</evidence>
<dbReference type="InterPro" id="IPR053287">
    <property type="entry name" value="PP2C-like_domain"/>
</dbReference>
<dbReference type="Gene3D" id="3.60.40.10">
    <property type="entry name" value="PPM-type phosphatase domain"/>
    <property type="match status" value="1"/>
</dbReference>
<dbReference type="PANTHER" id="PTHR21586:SF0">
    <property type="entry name" value="PP2C-LIKE DOMAIN-CONTAINING PROTEIN CG9801"/>
    <property type="match status" value="1"/>
</dbReference>
<feature type="compositionally biased region" description="Low complexity" evidence="1">
    <location>
        <begin position="77"/>
        <end position="110"/>
    </location>
</feature>
<evidence type="ECO:0008006" key="4">
    <source>
        <dbReference type="Google" id="ProtNLM"/>
    </source>
</evidence>
<evidence type="ECO:0000313" key="2">
    <source>
        <dbReference type="EMBL" id="ELR12076.1"/>
    </source>
</evidence>
<feature type="region of interest" description="Disordered" evidence="1">
    <location>
        <begin position="274"/>
        <end position="372"/>
    </location>
</feature>
<name>L8GIT5_ACACF</name>
<proteinExistence type="predicted"/>
<evidence type="ECO:0000256" key="1">
    <source>
        <dbReference type="SAM" id="MobiDB-lite"/>
    </source>
</evidence>
<dbReference type="Proteomes" id="UP000011083">
    <property type="component" value="Unassembled WGS sequence"/>
</dbReference>
<dbReference type="EMBL" id="KB008133">
    <property type="protein sequence ID" value="ELR12076.1"/>
    <property type="molecule type" value="Genomic_DNA"/>
</dbReference>
<organism evidence="2 3">
    <name type="scientific">Acanthamoeba castellanii (strain ATCC 30010 / Neff)</name>
    <dbReference type="NCBI Taxonomy" id="1257118"/>
    <lineage>
        <taxon>Eukaryota</taxon>
        <taxon>Amoebozoa</taxon>
        <taxon>Discosea</taxon>
        <taxon>Longamoebia</taxon>
        <taxon>Centramoebida</taxon>
        <taxon>Acanthamoebidae</taxon>
        <taxon>Acanthamoeba</taxon>
    </lineage>
</organism>
<keyword evidence="3" id="KW-1185">Reference proteome</keyword>
<feature type="region of interest" description="Disordered" evidence="1">
    <location>
        <begin position="520"/>
        <end position="541"/>
    </location>
</feature>
<dbReference type="AlphaFoldDB" id="L8GIT5"/>
<feature type="region of interest" description="Disordered" evidence="1">
    <location>
        <begin position="457"/>
        <end position="487"/>
    </location>
</feature>
<feature type="compositionally biased region" description="Polar residues" evidence="1">
    <location>
        <begin position="126"/>
        <end position="135"/>
    </location>
</feature>
<dbReference type="OrthoDB" id="2556847at2759"/>
<dbReference type="KEGG" id="acan:ACA1_101370"/>
<sequence length="790" mass="86748">MDLEWELFRTRAAESKAKGPLPPPPVLPQVVTTSMRVEELEEPKPKRIRTPLLAALKNNRLSRSLDMLPVEDLNATTATAQAKSKPSKQKSFTPESSESTSSISLDSTPETTRRSRKGARKDAKSKPSQPVSPRTSYDMFKRFGRKKDKAPDTASSPPKTLAPPPDRFHSSQFKPGSLDEGEQRNTSSWGRAWGRNAERRKDSSGSEQPTAANPHHFVIPHDLMRRTLDRLPADVYFKPLEEGEPTGDDTAAPCYMEGPDDSEAEVALPYAAGGCSGSHSRDSDAIGESGEERDLGRDGTVRACGQSVSTYPRSLHQHSLIVKQSSRRELKPTSQPSAERSTGLYIDDALRGRSRSDASSAAKGKGKVRRGAHRVMEMMGVGANTNDEDSKRSIRQAAECLMQLVAKAHNNIISGKEPWECGTTTVCAGLVVDLDLSAPNSPLTVDDPAISKRSALLFTTDKRPGTKHTSPRRNSDADGGPDSRKRRRKGLLVVSIGDCKVYLYSHASGTIKDLTEGNRQNATSVNDCGGRLGPASGMESSDPDLRNLDLYFAECDEGDCVWAVSDGVHDNFDPQMLGLMPHDLDEQQESVTWDDLAPETAARLKNEFAVRFHRQPSPRGEAQKQQVDEQLRPSLSTLTQMLQEPSSTQIFYETMSRGQRSWENAPVVVLSDHGRDNYLAVPDVSAPETEREVVDDASGCPQEPAPALPELSRLAISGTKRPTTDGERVAGRQPIVLSPADVTRKLISLCVEQTLHTRNFMEQNPEKRQPCDYRAFPGKLDHTTCLAFHT</sequence>
<dbReference type="InterPro" id="IPR036457">
    <property type="entry name" value="PPM-type-like_dom_sf"/>
</dbReference>
<dbReference type="RefSeq" id="XP_004334089.1">
    <property type="nucleotide sequence ID" value="XM_004334041.1"/>
</dbReference>